<proteinExistence type="predicted"/>
<evidence type="ECO:0000313" key="4">
    <source>
        <dbReference type="Proteomes" id="UP000243342"/>
    </source>
</evidence>
<evidence type="ECO:0000256" key="1">
    <source>
        <dbReference type="SAM" id="MobiDB-lite"/>
    </source>
</evidence>
<dbReference type="OrthoDB" id="1683430at2"/>
<dbReference type="InterPro" id="IPR036388">
    <property type="entry name" value="WH-like_DNA-bd_sf"/>
</dbReference>
<dbReference type="Proteomes" id="UP000243342">
    <property type="component" value="Unassembled WGS sequence"/>
</dbReference>
<comment type="caution">
    <text evidence="3">The sequence shown here is derived from an EMBL/GenBank/DDBJ whole genome shotgun (WGS) entry which is preliminary data.</text>
</comment>
<protein>
    <recommendedName>
        <fullName evidence="2">Transcription regulator PadR N-terminal domain-containing protein</fullName>
    </recommendedName>
</protein>
<feature type="compositionally biased region" description="Pro residues" evidence="1">
    <location>
        <begin position="14"/>
        <end position="38"/>
    </location>
</feature>
<dbReference type="AlphaFoldDB" id="A0A1J7CFP9"/>
<dbReference type="STRING" id="1428644.BIV57_05675"/>
<sequence>MPKFPHDPHDPFDPFDPPEPPEPPEPPFPEPPMPPGPHGPFGGQRRKGFPGMGRGRVRAVPVGKPWGPPPPFGGQHHRAGRKPRRDEVRAAALLLLEEREMSGYEVIQELQARTHGLWRLSPGMLYPLLQHLEEEGLVEASRRRGARAFRLTDAGEEEVAAHREEWGEPWDAAVEAVDDGVMQLQSALQQVTAAAWQVAEAGTGPQLERANALLSKVRRELYLMLAEEDASPEDAVPDDA</sequence>
<dbReference type="Gene3D" id="1.10.10.10">
    <property type="entry name" value="Winged helix-like DNA-binding domain superfamily/Winged helix DNA-binding domain"/>
    <property type="match status" value="1"/>
</dbReference>
<evidence type="ECO:0000259" key="2">
    <source>
        <dbReference type="Pfam" id="PF03551"/>
    </source>
</evidence>
<name>A0A1J7CFP9_9ACTN</name>
<dbReference type="InterPro" id="IPR005149">
    <property type="entry name" value="Tscrpt_reg_PadR_N"/>
</dbReference>
<feature type="region of interest" description="Disordered" evidence="1">
    <location>
        <begin position="1"/>
        <end position="85"/>
    </location>
</feature>
<dbReference type="InterPro" id="IPR036390">
    <property type="entry name" value="WH_DNA-bd_sf"/>
</dbReference>
<dbReference type="SUPFAM" id="SSF46785">
    <property type="entry name" value="Winged helix' DNA-binding domain"/>
    <property type="match status" value="1"/>
</dbReference>
<feature type="domain" description="Transcription regulator PadR N-terminal" evidence="2">
    <location>
        <begin position="93"/>
        <end position="160"/>
    </location>
</feature>
<dbReference type="RefSeq" id="WP_079170045.1">
    <property type="nucleotide sequence ID" value="NZ_MLCF01000021.1"/>
</dbReference>
<gene>
    <name evidence="3" type="ORF">BIV57_05675</name>
</gene>
<dbReference type="Pfam" id="PF03551">
    <property type="entry name" value="PadR"/>
    <property type="match status" value="1"/>
</dbReference>
<dbReference type="PANTHER" id="PTHR43252">
    <property type="entry name" value="TRANSCRIPTIONAL REGULATOR YQJI"/>
    <property type="match status" value="1"/>
</dbReference>
<keyword evidence="4" id="KW-1185">Reference proteome</keyword>
<dbReference type="EMBL" id="MLCF01000021">
    <property type="protein sequence ID" value="OIV38490.1"/>
    <property type="molecule type" value="Genomic_DNA"/>
</dbReference>
<organism evidence="3 4">
    <name type="scientific">Mangrovactinospora gilvigrisea</name>
    <dbReference type="NCBI Taxonomy" id="1428644"/>
    <lineage>
        <taxon>Bacteria</taxon>
        <taxon>Bacillati</taxon>
        <taxon>Actinomycetota</taxon>
        <taxon>Actinomycetes</taxon>
        <taxon>Kitasatosporales</taxon>
        <taxon>Streptomycetaceae</taxon>
        <taxon>Mangrovactinospora</taxon>
    </lineage>
</organism>
<reference evidence="3 4" key="1">
    <citation type="submission" date="2016-10" db="EMBL/GenBank/DDBJ databases">
        <title>Genome sequence of Streptomyces gilvigriseus MUSC 26.</title>
        <authorList>
            <person name="Lee L.-H."/>
            <person name="Ser H.-L."/>
        </authorList>
    </citation>
    <scope>NUCLEOTIDE SEQUENCE [LARGE SCALE GENOMIC DNA]</scope>
    <source>
        <strain evidence="3 4">MUSC 26</strain>
    </source>
</reference>
<feature type="compositionally biased region" description="Basic and acidic residues" evidence="1">
    <location>
        <begin position="1"/>
        <end position="12"/>
    </location>
</feature>
<dbReference type="PANTHER" id="PTHR43252:SF2">
    <property type="entry name" value="TRANSCRIPTION REGULATOR, PADR-LIKE FAMILY"/>
    <property type="match status" value="1"/>
</dbReference>
<accession>A0A1J7CFP9</accession>
<evidence type="ECO:0000313" key="3">
    <source>
        <dbReference type="EMBL" id="OIV38490.1"/>
    </source>
</evidence>